<organism evidence="3 4">
    <name type="scientific">Methanothrix soehngenii (strain ATCC 5969 / DSM 3671 / JCM 10134 / NBRC 103675 / OCM 69 / GP-6)</name>
    <name type="common">Methanosaeta concilii</name>
    <dbReference type="NCBI Taxonomy" id="990316"/>
    <lineage>
        <taxon>Archaea</taxon>
        <taxon>Methanobacteriati</taxon>
        <taxon>Methanobacteriota</taxon>
        <taxon>Stenosarchaea group</taxon>
        <taxon>Methanomicrobia</taxon>
        <taxon>Methanotrichales</taxon>
        <taxon>Methanotrichaceae</taxon>
        <taxon>Methanothrix</taxon>
    </lineage>
</organism>
<dbReference type="EMBL" id="CP002565">
    <property type="protein sequence ID" value="AEB68545.1"/>
    <property type="molecule type" value="Genomic_DNA"/>
</dbReference>
<keyword evidence="1" id="KW-0862">Zinc</keyword>
<accession>F4BWQ9</accession>
<proteinExistence type="predicted"/>
<sequence length="113" mass="12279">MVNQMVEKTLLASGSPITQRIDAVKALLAWKKVSCDPLPEFVEMGDGDSRLVLVLSNKKDAYYTVTAKGCSCPAATYHHGPCKHQKKYFPQEANLRDGLPGWPGGAHGPVEVI</sequence>
<keyword evidence="4" id="KW-1185">Reference proteome</keyword>
<evidence type="ECO:0000313" key="3">
    <source>
        <dbReference type="EMBL" id="AEB68545.1"/>
    </source>
</evidence>
<dbReference type="GO" id="GO:0008270">
    <property type="term" value="F:zinc ion binding"/>
    <property type="evidence" value="ECO:0007669"/>
    <property type="project" value="UniProtKB-KW"/>
</dbReference>
<dbReference type="PROSITE" id="PS50966">
    <property type="entry name" value="ZF_SWIM"/>
    <property type="match status" value="1"/>
</dbReference>
<dbReference type="InParanoid" id="F4BWQ9"/>
<gene>
    <name evidence="3" type="ordered locus">MCON_1979</name>
</gene>
<feature type="domain" description="SWIM-type" evidence="2">
    <location>
        <begin position="62"/>
        <end position="93"/>
    </location>
</feature>
<dbReference type="Proteomes" id="UP000007807">
    <property type="component" value="Chromosome"/>
</dbReference>
<evidence type="ECO:0000313" key="4">
    <source>
        <dbReference type="Proteomes" id="UP000007807"/>
    </source>
</evidence>
<protein>
    <recommendedName>
        <fullName evidence="2">SWIM-type domain-containing protein</fullName>
    </recommendedName>
</protein>
<reference evidence="3 4" key="1">
    <citation type="journal article" date="2011" name="J. Bacteriol.">
        <title>Complete genome sequence of Methanosaeta concilii, a specialist in aceticlastic methanogenesis.</title>
        <authorList>
            <person name="Barber R.D."/>
            <person name="Zhang L."/>
            <person name="Harnack M."/>
            <person name="Olson M.V."/>
            <person name="Kaul R."/>
            <person name="Ingram-Smith C."/>
            <person name="Smith K.S."/>
        </authorList>
    </citation>
    <scope>NUCLEOTIDE SEQUENCE [LARGE SCALE GENOMIC DNA]</scope>
    <source>
        <strain evidence="4">ATCC 5969 / DSM 3671 / JCM 10134 / NBRC 103675 / OCM 69 / GP-6</strain>
    </source>
</reference>
<name>F4BWQ9_METSG</name>
<keyword evidence="1" id="KW-0863">Zinc-finger</keyword>
<dbReference type="AlphaFoldDB" id="F4BWQ9"/>
<evidence type="ECO:0000259" key="2">
    <source>
        <dbReference type="PROSITE" id="PS50966"/>
    </source>
</evidence>
<dbReference type="STRING" id="990316.MCON_1979"/>
<dbReference type="HOGENOM" id="CLU_2127817_0_0_2"/>
<evidence type="ECO:0000256" key="1">
    <source>
        <dbReference type="PROSITE-ProRule" id="PRU00325"/>
    </source>
</evidence>
<dbReference type="KEGG" id="mcj:MCON_1979"/>
<dbReference type="InterPro" id="IPR007527">
    <property type="entry name" value="Znf_SWIM"/>
</dbReference>
<keyword evidence="1" id="KW-0479">Metal-binding</keyword>